<dbReference type="Proteomes" id="UP000554766">
    <property type="component" value="Unassembled WGS sequence"/>
</dbReference>
<accession>A0A7L4PBG1</accession>
<dbReference type="SUPFAM" id="SSF103481">
    <property type="entry name" value="Multidrug resistance efflux transporter EmrE"/>
    <property type="match status" value="1"/>
</dbReference>
<evidence type="ECO:0000313" key="4">
    <source>
        <dbReference type="Proteomes" id="UP000554766"/>
    </source>
</evidence>
<keyword evidence="1" id="KW-0812">Transmembrane</keyword>
<feature type="transmembrane region" description="Helical" evidence="1">
    <location>
        <begin position="71"/>
        <end position="91"/>
    </location>
</feature>
<keyword evidence="4" id="KW-1185">Reference proteome</keyword>
<evidence type="ECO:0000256" key="1">
    <source>
        <dbReference type="SAM" id="Phobius"/>
    </source>
</evidence>
<dbReference type="Pfam" id="PF00892">
    <property type="entry name" value="EamA"/>
    <property type="match status" value="1"/>
</dbReference>
<feature type="domain" description="EamA" evidence="2">
    <location>
        <begin position="3"/>
        <end position="59"/>
    </location>
</feature>
<dbReference type="GO" id="GO:0016020">
    <property type="term" value="C:membrane"/>
    <property type="evidence" value="ECO:0007669"/>
    <property type="project" value="InterPro"/>
</dbReference>
<dbReference type="InterPro" id="IPR000620">
    <property type="entry name" value="EamA_dom"/>
</dbReference>
<gene>
    <name evidence="3" type="ORF">HC235_08845</name>
</gene>
<dbReference type="EMBL" id="JAAVJF010000004">
    <property type="protein sequence ID" value="NYR16033.1"/>
    <property type="molecule type" value="Genomic_DNA"/>
</dbReference>
<feature type="transmembrane region" description="Helical" evidence="1">
    <location>
        <begin position="42"/>
        <end position="59"/>
    </location>
</feature>
<sequence>MNWILLFHAVSLISVTEGVVLNYTDPLFAVIVMHVLGEKASIFKLGLAGIAFVGAAVVIKPLDLGGGPGALATLASGFFYGLLIAAYKLSIRSVKPARLVLYQSAIASTALMTPSGG</sequence>
<dbReference type="InterPro" id="IPR037185">
    <property type="entry name" value="EmrE-like"/>
</dbReference>
<evidence type="ECO:0000259" key="2">
    <source>
        <dbReference type="Pfam" id="PF00892"/>
    </source>
</evidence>
<keyword evidence="1" id="KW-1133">Transmembrane helix</keyword>
<comment type="caution">
    <text evidence="3">The sequence shown here is derived from an EMBL/GenBank/DDBJ whole genome shotgun (WGS) entry which is preliminary data.</text>
</comment>
<proteinExistence type="predicted"/>
<organism evidence="3 4">
    <name type="scientific">Pyrobaculum arsenaticum</name>
    <dbReference type="NCBI Taxonomy" id="121277"/>
    <lineage>
        <taxon>Archaea</taxon>
        <taxon>Thermoproteota</taxon>
        <taxon>Thermoprotei</taxon>
        <taxon>Thermoproteales</taxon>
        <taxon>Thermoproteaceae</taxon>
        <taxon>Pyrobaculum</taxon>
    </lineage>
</organism>
<reference evidence="3 4" key="1">
    <citation type="journal article" date="2020" name="Nat. Commun.">
        <title>The structures of two archaeal type IV pili illuminate evolutionary relationships.</title>
        <authorList>
            <person name="Wang F."/>
            <person name="Baquero D.P."/>
            <person name="Su Z."/>
            <person name="Beltran L.C."/>
            <person name="Prangishvili D."/>
            <person name="Krupovic M."/>
            <person name="Egelman E.H."/>
        </authorList>
    </citation>
    <scope>NUCLEOTIDE SEQUENCE [LARGE SCALE GENOMIC DNA]</scope>
    <source>
        <strain evidence="3 4">2GA</strain>
    </source>
</reference>
<protein>
    <submittedName>
        <fullName evidence="3">EamA family transporter</fullName>
    </submittedName>
</protein>
<name>A0A7L4PBG1_9CREN</name>
<evidence type="ECO:0000313" key="3">
    <source>
        <dbReference type="EMBL" id="NYR16033.1"/>
    </source>
</evidence>
<keyword evidence="1" id="KW-0472">Membrane</keyword>
<dbReference type="AlphaFoldDB" id="A0A7L4PBG1"/>